<comment type="caution">
    <text evidence="1">The sequence shown here is derived from an EMBL/GenBank/DDBJ whole genome shotgun (WGS) entry which is preliminary data.</text>
</comment>
<reference evidence="1" key="1">
    <citation type="submission" date="2020-08" db="EMBL/GenBank/DDBJ databases">
        <title>Multicomponent nature underlies the extraordinary mechanical properties of spider dragline silk.</title>
        <authorList>
            <person name="Kono N."/>
            <person name="Nakamura H."/>
            <person name="Mori M."/>
            <person name="Yoshida Y."/>
            <person name="Ohtoshi R."/>
            <person name="Malay A.D."/>
            <person name="Moran D.A.P."/>
            <person name="Tomita M."/>
            <person name="Numata K."/>
            <person name="Arakawa K."/>
        </authorList>
    </citation>
    <scope>NUCLEOTIDE SEQUENCE</scope>
</reference>
<organism evidence="1 2">
    <name type="scientific">Nephila pilipes</name>
    <name type="common">Giant wood spider</name>
    <name type="synonym">Nephila maculata</name>
    <dbReference type="NCBI Taxonomy" id="299642"/>
    <lineage>
        <taxon>Eukaryota</taxon>
        <taxon>Metazoa</taxon>
        <taxon>Ecdysozoa</taxon>
        <taxon>Arthropoda</taxon>
        <taxon>Chelicerata</taxon>
        <taxon>Arachnida</taxon>
        <taxon>Araneae</taxon>
        <taxon>Araneomorphae</taxon>
        <taxon>Entelegynae</taxon>
        <taxon>Araneoidea</taxon>
        <taxon>Nephilidae</taxon>
        <taxon>Nephila</taxon>
    </lineage>
</organism>
<dbReference type="EMBL" id="BMAW01012428">
    <property type="protein sequence ID" value="GFT28565.1"/>
    <property type="molecule type" value="Genomic_DNA"/>
</dbReference>
<keyword evidence="2" id="KW-1185">Reference proteome</keyword>
<dbReference type="Proteomes" id="UP000887013">
    <property type="component" value="Unassembled WGS sequence"/>
</dbReference>
<evidence type="ECO:0000313" key="1">
    <source>
        <dbReference type="EMBL" id="GFT28565.1"/>
    </source>
</evidence>
<dbReference type="AlphaFoldDB" id="A0A8X6NRX0"/>
<sequence length="111" mass="12892">MLPPATYAYHFTSVRVSAKPYIAMPLPSTYTLSQRLFKNRHRRKARYHRACTSPKTHQRPLLPQNARFAAFCPACHAKPYTLKAPFAIYGTLLARREHYVATRLLFILVKF</sequence>
<gene>
    <name evidence="1" type="ORF">NPIL_114271</name>
</gene>
<accession>A0A8X6NRX0</accession>
<proteinExistence type="predicted"/>
<name>A0A8X6NRX0_NEPPI</name>
<evidence type="ECO:0000313" key="2">
    <source>
        <dbReference type="Proteomes" id="UP000887013"/>
    </source>
</evidence>
<protein>
    <submittedName>
        <fullName evidence="1">Uncharacterized protein</fullName>
    </submittedName>
</protein>